<feature type="compositionally biased region" description="Polar residues" evidence="3">
    <location>
        <begin position="224"/>
        <end position="236"/>
    </location>
</feature>
<dbReference type="InterPro" id="IPR000408">
    <property type="entry name" value="Reg_chr_condens"/>
</dbReference>
<dbReference type="PRINTS" id="PR00633">
    <property type="entry name" value="RCCNDNSATION"/>
</dbReference>
<dbReference type="PROSITE" id="PS00626">
    <property type="entry name" value="RCC1_2"/>
    <property type="match status" value="2"/>
</dbReference>
<dbReference type="PANTHER" id="PTHR22870:SF365">
    <property type="entry name" value="REGULATOR OF CHROMOSOME CONDENSATION (CELL CYCLE REGULATORY PROTEIN)-RELATED"/>
    <property type="match status" value="1"/>
</dbReference>
<feature type="repeat" description="RCC1" evidence="2">
    <location>
        <begin position="142"/>
        <end position="194"/>
    </location>
</feature>
<reference evidence="5" key="2">
    <citation type="submission" date="2023-06" db="EMBL/GenBank/DDBJ databases">
        <authorList>
            <person name="Ma L."/>
            <person name="Liu K.-W."/>
            <person name="Li Z."/>
            <person name="Hsiao Y.-Y."/>
            <person name="Qi Y."/>
            <person name="Fu T."/>
            <person name="Tang G."/>
            <person name="Zhang D."/>
            <person name="Sun W.-H."/>
            <person name="Liu D.-K."/>
            <person name="Li Y."/>
            <person name="Chen G.-Z."/>
            <person name="Liu X.-D."/>
            <person name="Liao X.-Y."/>
            <person name="Jiang Y.-T."/>
            <person name="Yu X."/>
            <person name="Hao Y."/>
            <person name="Huang J."/>
            <person name="Zhao X.-W."/>
            <person name="Ke S."/>
            <person name="Chen Y.-Y."/>
            <person name="Wu W.-L."/>
            <person name="Hsu J.-L."/>
            <person name="Lin Y.-F."/>
            <person name="Huang M.-D."/>
            <person name="Li C.-Y."/>
            <person name="Huang L."/>
            <person name="Wang Z.-W."/>
            <person name="Zhao X."/>
            <person name="Zhong W.-Y."/>
            <person name="Peng D.-H."/>
            <person name="Ahmad S."/>
            <person name="Lan S."/>
            <person name="Zhang J.-S."/>
            <person name="Tsai W.-C."/>
            <person name="Van De Peer Y."/>
            <person name="Liu Z.-J."/>
        </authorList>
    </citation>
    <scope>NUCLEOTIDE SEQUENCE</scope>
    <source>
        <strain evidence="5">SCP</strain>
        <tissue evidence="5">Leaves</tissue>
    </source>
</reference>
<dbReference type="SUPFAM" id="SSF50985">
    <property type="entry name" value="RCC1/BLIP-II"/>
    <property type="match status" value="1"/>
</dbReference>
<sequence length="448" mass="47984">MFSLIKRASLHTSFKTSIRRHFCFSTNSTVLKKTAVYSFGDGSNGALGDHSIIGVDAYEATRIPRLPDDVSSIAAGHYHSLAVTRDGEVWAWGRNDEGQLGRPVSSPRDTWNQPERVKGLDQVRVKAASASGVISAAIGDDGSLWVWGKSKRGQLGLAEGMMDAMTPSKVELLAGTEIVKVSFGWGHALAQTKDGRVYGWGYSAGGRLGDMGKALETSSPPPLVNNSPATSHSRSSMLDEAEKIVSEQMEKEKNMPIIWEPSLVQELQHLKFLDVACGFDHSLMLCCDGKIYGCGDNTYNQLGRVTEGSKIFPVEMSFRPLSISAGLGHCLAVCEVPSDETTGEIGIGVVSWGWNGCSQLGRRGPDGLPGLVEGLVGERPVSVSGGRVHSIVLTSKKELWAWGSGRNGRLGLGSSADEPEPTLVECLEGFEVLQAVAGFDHNLVLVAE</sequence>
<reference evidence="5" key="1">
    <citation type="journal article" date="2023" name="Nat. Commun.">
        <title>Diploid and tetraploid genomes of Acorus and the evolution of monocots.</title>
        <authorList>
            <person name="Ma L."/>
            <person name="Liu K.W."/>
            <person name="Li Z."/>
            <person name="Hsiao Y.Y."/>
            <person name="Qi Y."/>
            <person name="Fu T."/>
            <person name="Tang G.D."/>
            <person name="Zhang D."/>
            <person name="Sun W.H."/>
            <person name="Liu D.K."/>
            <person name="Li Y."/>
            <person name="Chen G.Z."/>
            <person name="Liu X.D."/>
            <person name="Liao X.Y."/>
            <person name="Jiang Y.T."/>
            <person name="Yu X."/>
            <person name="Hao Y."/>
            <person name="Huang J."/>
            <person name="Zhao X.W."/>
            <person name="Ke S."/>
            <person name="Chen Y.Y."/>
            <person name="Wu W.L."/>
            <person name="Hsu J.L."/>
            <person name="Lin Y.F."/>
            <person name="Huang M.D."/>
            <person name="Li C.Y."/>
            <person name="Huang L."/>
            <person name="Wang Z.W."/>
            <person name="Zhao X."/>
            <person name="Zhong W.Y."/>
            <person name="Peng D.H."/>
            <person name="Ahmad S."/>
            <person name="Lan S."/>
            <person name="Zhang J.S."/>
            <person name="Tsai W.C."/>
            <person name="Van de Peer Y."/>
            <person name="Liu Z.J."/>
        </authorList>
    </citation>
    <scope>NUCLEOTIDE SEQUENCE</scope>
    <source>
        <strain evidence="5">SCP</strain>
    </source>
</reference>
<feature type="repeat" description="RCC1" evidence="2">
    <location>
        <begin position="195"/>
        <end position="288"/>
    </location>
</feature>
<feature type="repeat" description="RCC1" evidence="2">
    <location>
        <begin position="289"/>
        <end position="336"/>
    </location>
</feature>
<dbReference type="EMBL" id="JAUJYN010000006">
    <property type="protein sequence ID" value="KAK1267935.1"/>
    <property type="molecule type" value="Genomic_DNA"/>
</dbReference>
<accession>A0AAV9AUY6</accession>
<keyword evidence="5" id="KW-0675">Receptor</keyword>
<evidence type="ECO:0000256" key="2">
    <source>
        <dbReference type="PROSITE-ProRule" id="PRU00235"/>
    </source>
</evidence>
<gene>
    <name evidence="5" type="ORF">QJS04_geneDACA013764</name>
</gene>
<dbReference type="Gene3D" id="2.130.10.30">
    <property type="entry name" value="Regulator of chromosome condensation 1/beta-lactamase-inhibitor protein II"/>
    <property type="match status" value="3"/>
</dbReference>
<dbReference type="PROSITE" id="PS50012">
    <property type="entry name" value="RCC1_3"/>
    <property type="match status" value="7"/>
</dbReference>
<keyword evidence="6" id="KW-1185">Reference proteome</keyword>
<feature type="domain" description="RCC1-like" evidence="4">
    <location>
        <begin position="36"/>
        <end position="443"/>
    </location>
</feature>
<dbReference type="PANTHER" id="PTHR22870">
    <property type="entry name" value="REGULATOR OF CHROMOSOME CONDENSATION"/>
    <property type="match status" value="1"/>
</dbReference>
<keyword evidence="1" id="KW-0677">Repeat</keyword>
<dbReference type="Pfam" id="PF25390">
    <property type="entry name" value="WD40_RLD"/>
    <property type="match status" value="1"/>
</dbReference>
<dbReference type="InterPro" id="IPR051210">
    <property type="entry name" value="Ub_ligase/GEF_domain"/>
</dbReference>
<feature type="repeat" description="RCC1" evidence="2">
    <location>
        <begin position="34"/>
        <end position="86"/>
    </location>
</feature>
<dbReference type="InterPro" id="IPR009091">
    <property type="entry name" value="RCC1/BLIP-II"/>
</dbReference>
<evidence type="ECO:0000259" key="4">
    <source>
        <dbReference type="Pfam" id="PF25390"/>
    </source>
</evidence>
<name>A0AAV9AUY6_ACOGR</name>
<evidence type="ECO:0000313" key="5">
    <source>
        <dbReference type="EMBL" id="KAK1267935.1"/>
    </source>
</evidence>
<evidence type="ECO:0000256" key="1">
    <source>
        <dbReference type="ARBA" id="ARBA00022737"/>
    </source>
</evidence>
<evidence type="ECO:0000256" key="3">
    <source>
        <dbReference type="SAM" id="MobiDB-lite"/>
    </source>
</evidence>
<feature type="repeat" description="RCC1" evidence="2">
    <location>
        <begin position="397"/>
        <end position="448"/>
    </location>
</feature>
<proteinExistence type="predicted"/>
<dbReference type="AlphaFoldDB" id="A0AAV9AUY6"/>
<organism evidence="5 6">
    <name type="scientific">Acorus gramineus</name>
    <name type="common">Dwarf sweet flag</name>
    <dbReference type="NCBI Taxonomy" id="55184"/>
    <lineage>
        <taxon>Eukaryota</taxon>
        <taxon>Viridiplantae</taxon>
        <taxon>Streptophyta</taxon>
        <taxon>Embryophyta</taxon>
        <taxon>Tracheophyta</taxon>
        <taxon>Spermatophyta</taxon>
        <taxon>Magnoliopsida</taxon>
        <taxon>Liliopsida</taxon>
        <taxon>Acoraceae</taxon>
        <taxon>Acorus</taxon>
    </lineage>
</organism>
<protein>
    <submittedName>
        <fullName evidence="5">Ultraviolet-B receptor UVR8</fullName>
    </submittedName>
</protein>
<dbReference type="Proteomes" id="UP001179952">
    <property type="component" value="Unassembled WGS sequence"/>
</dbReference>
<feature type="repeat" description="RCC1" evidence="2">
    <location>
        <begin position="347"/>
        <end position="396"/>
    </location>
</feature>
<dbReference type="InterPro" id="IPR058923">
    <property type="entry name" value="RCC1-like_dom"/>
</dbReference>
<feature type="repeat" description="RCC1" evidence="2">
    <location>
        <begin position="87"/>
        <end position="141"/>
    </location>
</feature>
<evidence type="ECO:0000313" key="6">
    <source>
        <dbReference type="Proteomes" id="UP001179952"/>
    </source>
</evidence>
<feature type="region of interest" description="Disordered" evidence="3">
    <location>
        <begin position="213"/>
        <end position="236"/>
    </location>
</feature>
<comment type="caution">
    <text evidence="5">The sequence shown here is derived from an EMBL/GenBank/DDBJ whole genome shotgun (WGS) entry which is preliminary data.</text>
</comment>